<dbReference type="CDD" id="cd16261">
    <property type="entry name" value="EF2_snRNP_III"/>
    <property type="match status" value="1"/>
</dbReference>
<dbReference type="SUPFAM" id="SSF54980">
    <property type="entry name" value="EF-G C-terminal domain-like"/>
    <property type="match status" value="2"/>
</dbReference>
<dbReference type="Gene3D" id="3.40.50.300">
    <property type="entry name" value="P-loop containing nucleotide triphosphate hydrolases"/>
    <property type="match status" value="1"/>
</dbReference>
<dbReference type="CDD" id="cd16268">
    <property type="entry name" value="EF2_II"/>
    <property type="match status" value="1"/>
</dbReference>
<dbReference type="GO" id="GO:0003746">
    <property type="term" value="F:translation elongation factor activity"/>
    <property type="evidence" value="ECO:0007669"/>
    <property type="project" value="UniProtKB-KW"/>
</dbReference>
<feature type="region of interest" description="Disordered" evidence="10">
    <location>
        <begin position="443"/>
        <end position="479"/>
    </location>
</feature>
<dbReference type="Gene3D" id="3.30.230.10">
    <property type="match status" value="1"/>
</dbReference>
<dbReference type="InterPro" id="IPR000640">
    <property type="entry name" value="EFG_V-like"/>
</dbReference>
<dbReference type="SMART" id="SM00838">
    <property type="entry name" value="EFG_C"/>
    <property type="match status" value="1"/>
</dbReference>
<dbReference type="InterPro" id="IPR056752">
    <property type="entry name" value="EFL1"/>
</dbReference>
<dbReference type="Pfam" id="PF00679">
    <property type="entry name" value="EFG_C"/>
    <property type="match status" value="1"/>
</dbReference>
<dbReference type="Gene3D" id="2.40.30.10">
    <property type="entry name" value="Translation factors"/>
    <property type="match status" value="1"/>
</dbReference>
<feature type="domain" description="Tr-type G" evidence="11">
    <location>
        <begin position="17"/>
        <end position="258"/>
    </location>
</feature>
<evidence type="ECO:0000256" key="1">
    <source>
        <dbReference type="ARBA" id="ARBA00004496"/>
    </source>
</evidence>
<comment type="subcellular location">
    <subcellularLocation>
        <location evidence="1">Cytoplasm</location>
    </subcellularLocation>
</comment>
<keyword evidence="5" id="KW-0378">Hydrolase</keyword>
<evidence type="ECO:0000313" key="12">
    <source>
        <dbReference type="EMBL" id="JAA93000.1"/>
    </source>
</evidence>
<organism evidence="12">
    <name type="scientific">Cupiennius salei</name>
    <name type="common">American wandering spider</name>
    <dbReference type="NCBI Taxonomy" id="6928"/>
    <lineage>
        <taxon>Eukaryota</taxon>
        <taxon>Metazoa</taxon>
        <taxon>Ecdysozoa</taxon>
        <taxon>Arthropoda</taxon>
        <taxon>Chelicerata</taxon>
        <taxon>Arachnida</taxon>
        <taxon>Araneae</taxon>
        <taxon>Araneomorphae</taxon>
        <taxon>Entelegynae</taxon>
        <taxon>Lycosoidea</taxon>
        <taxon>Ctenidae</taxon>
        <taxon>Cupiennius</taxon>
    </lineage>
</organism>
<dbReference type="Pfam" id="PF25118">
    <property type="entry name" value="EFL1"/>
    <property type="match status" value="1"/>
</dbReference>
<dbReference type="Pfam" id="PF14492">
    <property type="entry name" value="EFG_III"/>
    <property type="match status" value="1"/>
</dbReference>
<keyword evidence="2" id="KW-0963">Cytoplasm</keyword>
<evidence type="ECO:0000259" key="11">
    <source>
        <dbReference type="PROSITE" id="PS51722"/>
    </source>
</evidence>
<evidence type="ECO:0000256" key="4">
    <source>
        <dbReference type="ARBA" id="ARBA00022741"/>
    </source>
</evidence>
<evidence type="ECO:0000256" key="7">
    <source>
        <dbReference type="ARBA" id="ARBA00048548"/>
    </source>
</evidence>
<dbReference type="InterPro" id="IPR035647">
    <property type="entry name" value="EFG_III/V"/>
</dbReference>
<accession>T1DCE6</accession>
<dbReference type="PRINTS" id="PR00315">
    <property type="entry name" value="ELONGATNFCT"/>
</dbReference>
<keyword evidence="12" id="KW-0648">Protein biosynthesis</keyword>
<dbReference type="FunFam" id="3.40.50.300:FF:000746">
    <property type="entry name" value="Ribosome assembly protein 1"/>
    <property type="match status" value="1"/>
</dbReference>
<dbReference type="EMBL" id="GAKT01000062">
    <property type="protein sequence ID" value="JAA93000.1"/>
    <property type="molecule type" value="mRNA"/>
</dbReference>
<dbReference type="FunFam" id="3.30.70.870:FF:000002">
    <property type="entry name" value="Translation elongation factor 2"/>
    <property type="match status" value="1"/>
</dbReference>
<dbReference type="Gene3D" id="3.90.1430.10">
    <property type="entry name" value="Yeast translation eEF2 (G' domain)"/>
    <property type="match status" value="1"/>
</dbReference>
<reference evidence="12" key="1">
    <citation type="submission" date="2013-06" db="EMBL/GenBank/DDBJ databases">
        <title>Upstream open reading frames and Kozak regions of a set of assembled transcriptome sequences from the spider Cupiennius salei.</title>
        <authorList>
            <person name="French A.S."/>
            <person name="Li A.W."/>
            <person name="Meisner S."/>
            <person name="Torkkeli P.H."/>
        </authorList>
    </citation>
    <scope>NUCLEOTIDE SEQUENCE</scope>
    <source>
        <tissue evidence="12">Leg hypodermis</tissue>
    </source>
</reference>
<dbReference type="FunFam" id="3.30.70.240:FF:000006">
    <property type="entry name" value="Elongation factor like GTPase 1"/>
    <property type="match status" value="1"/>
</dbReference>
<dbReference type="InterPro" id="IPR005225">
    <property type="entry name" value="Small_GTP-bd"/>
</dbReference>
<dbReference type="SUPFAM" id="SSF54211">
    <property type="entry name" value="Ribosomal protein S5 domain 2-like"/>
    <property type="match status" value="1"/>
</dbReference>
<dbReference type="NCBIfam" id="TIGR00231">
    <property type="entry name" value="small_GTP"/>
    <property type="match status" value="1"/>
</dbReference>
<feature type="compositionally biased region" description="Basic and acidic residues" evidence="10">
    <location>
        <begin position="443"/>
        <end position="464"/>
    </location>
</feature>
<evidence type="ECO:0000256" key="2">
    <source>
        <dbReference type="ARBA" id="ARBA00022490"/>
    </source>
</evidence>
<evidence type="ECO:0000256" key="6">
    <source>
        <dbReference type="ARBA" id="ARBA00023134"/>
    </source>
</evidence>
<dbReference type="GO" id="GO:0005829">
    <property type="term" value="C:cytosol"/>
    <property type="evidence" value="ECO:0007669"/>
    <property type="project" value="TreeGrafter"/>
</dbReference>
<dbReference type="GO" id="GO:0043022">
    <property type="term" value="F:ribosome binding"/>
    <property type="evidence" value="ECO:0007669"/>
    <property type="project" value="TreeGrafter"/>
</dbReference>
<keyword evidence="6" id="KW-0342">GTP-binding</keyword>
<dbReference type="InterPro" id="IPR041095">
    <property type="entry name" value="EFG_II"/>
</dbReference>
<dbReference type="PANTHER" id="PTHR42908:SF3">
    <property type="entry name" value="ELONGATION FACTOR-LIKE GTPASE 1"/>
    <property type="match status" value="1"/>
</dbReference>
<dbReference type="Gene3D" id="3.30.70.240">
    <property type="match status" value="1"/>
</dbReference>
<dbReference type="GO" id="GO:0003924">
    <property type="term" value="F:GTPase activity"/>
    <property type="evidence" value="ECO:0007669"/>
    <property type="project" value="InterPro"/>
</dbReference>
<dbReference type="CDD" id="cd01885">
    <property type="entry name" value="EF2"/>
    <property type="match status" value="1"/>
</dbReference>
<dbReference type="InterPro" id="IPR027417">
    <property type="entry name" value="P-loop_NTPase"/>
</dbReference>
<keyword evidence="4" id="KW-0547">Nucleotide-binding</keyword>
<dbReference type="InterPro" id="IPR009000">
    <property type="entry name" value="Transl_B-barrel_sf"/>
</dbReference>
<comment type="catalytic activity">
    <reaction evidence="7">
        <text>GTP + H2O = GDP + phosphate + H(+)</text>
        <dbReference type="Rhea" id="RHEA:19669"/>
        <dbReference type="ChEBI" id="CHEBI:15377"/>
        <dbReference type="ChEBI" id="CHEBI:15378"/>
        <dbReference type="ChEBI" id="CHEBI:37565"/>
        <dbReference type="ChEBI" id="CHEBI:43474"/>
        <dbReference type="ChEBI" id="CHEBI:58189"/>
    </reaction>
</comment>
<dbReference type="GO" id="GO:1990904">
    <property type="term" value="C:ribonucleoprotein complex"/>
    <property type="evidence" value="ECO:0007669"/>
    <property type="project" value="TreeGrafter"/>
</dbReference>
<dbReference type="SUPFAM" id="SSF50447">
    <property type="entry name" value="Translation proteins"/>
    <property type="match status" value="1"/>
</dbReference>
<evidence type="ECO:0000256" key="10">
    <source>
        <dbReference type="SAM" id="MobiDB-lite"/>
    </source>
</evidence>
<dbReference type="PROSITE" id="PS51722">
    <property type="entry name" value="G_TR_2"/>
    <property type="match status" value="1"/>
</dbReference>
<proteinExistence type="evidence at transcript level"/>
<dbReference type="CDD" id="cd04096">
    <property type="entry name" value="eEF2_snRNP_like_C"/>
    <property type="match status" value="1"/>
</dbReference>
<dbReference type="CDD" id="cd01681">
    <property type="entry name" value="aeEF2_snRNP_like_IV"/>
    <property type="match status" value="1"/>
</dbReference>
<dbReference type="GO" id="GO:0042256">
    <property type="term" value="P:cytosolic ribosome assembly"/>
    <property type="evidence" value="ECO:0007669"/>
    <property type="project" value="TreeGrafter"/>
</dbReference>
<name>T1DCE6_CUPSA</name>
<evidence type="ECO:0000256" key="3">
    <source>
        <dbReference type="ARBA" id="ARBA00022517"/>
    </source>
</evidence>
<dbReference type="InterPro" id="IPR000795">
    <property type="entry name" value="T_Tr_GTP-bd_dom"/>
</dbReference>
<keyword evidence="3" id="KW-0690">Ribosome biogenesis</keyword>
<dbReference type="InterPro" id="IPR014721">
    <property type="entry name" value="Ribsml_uS5_D2-typ_fold_subgr"/>
</dbReference>
<dbReference type="PANTHER" id="PTHR42908">
    <property type="entry name" value="TRANSLATION ELONGATION FACTOR-RELATED"/>
    <property type="match status" value="1"/>
</dbReference>
<dbReference type="InterPro" id="IPR020568">
    <property type="entry name" value="Ribosomal_Su5_D2-typ_SF"/>
</dbReference>
<evidence type="ECO:0000256" key="9">
    <source>
        <dbReference type="ARBA" id="ARBA00081809"/>
    </source>
</evidence>
<dbReference type="GO" id="GO:0005525">
    <property type="term" value="F:GTP binding"/>
    <property type="evidence" value="ECO:0007669"/>
    <property type="project" value="UniProtKB-KW"/>
</dbReference>
<dbReference type="Gene3D" id="3.30.70.870">
    <property type="entry name" value="Elongation Factor G (Translational Gtpase), domain 3"/>
    <property type="match status" value="1"/>
</dbReference>
<keyword evidence="12" id="KW-0251">Elongation factor</keyword>
<dbReference type="Pfam" id="PF00009">
    <property type="entry name" value="GTP_EFTU"/>
    <property type="match status" value="1"/>
</dbReference>
<evidence type="ECO:0000256" key="5">
    <source>
        <dbReference type="ARBA" id="ARBA00022801"/>
    </source>
</evidence>
<sequence length="1101" mass="122958">MRSVSPEILAALQKNPRNIRHICILAHVDHGKTTLADSILASNGIISQKMAGKLRYMDSRKDEQERGITMKSSSVAVYYLKDNTHFLVNLIDSPGHVDFAGEVCTAVRLCDGAIILVDVVEGICPQTKVALQQAWIEHIKPLLVLNKIDRLITEWKLSPLDAYAHLVQILEQVNAVMGELFASDVLKKSENKSTTSGQVEDKQVFDWSSGLDDYDDSSVYFSPELGNVIFASALDGWGFGISQFAKIYAAKVGMREDVLRKTLWGDFYLSSKTKQILRGAQAKAKKPLFVQLILENIWSVYDAVLVQRDKALVEKIVNSLNLAISTRDANHRDPKVHLQAIFGQWLPLSKAVLEMVCTFVPSPLELSEEKIEGLMCSSALKFEVLPEQTRALKQNFQECSASEESSVIVCISKMFPMEKKMLPENKQKPLTYEEIALRREKARQKHAEKSLESSKIDSAEKENAASDPLQPADCEGTSTEDTSDTVFIAFARVYSGCVKKGQQLYVLGPKHDPAKVLSSEITVSDKITVHDLNPDQHITIATIKDLYLLMGKELIKLDTAPAGNVIGIGGLQNHVLKSATLSSTVACPSFIDLHSTTVPIVRVALEPVHAREMPALVKGMRLLNQADPCVQVFVQETGEHVLVSSGEVHLQRCIDDLKERFAKIDINVSSPIVPFRETVIPPPKVDMVNEVIEKPQQKKIMKDEEDKEDETCDKNGCILLRTPNKMSYVRMKAKPLPVEVTKLLEENGNLLKIQDQSFYSMDNSESESALTSETLKSIEEFKKSLNDLFSKAGPEWKNAVDKIWCFGPRRCGPNILLNQIPNYKRPSFWTKKGTELSSDSLHFNYDSTFISGFQLATLCGPLCDEPMMGVCFVVEDWGFEKDVLSNIDDSVIEDNKNLNQCNLGDIRGNESQDLISDSASVASSGPSSTNSTPFGPFTGQIMSTVKEACKKAFQAQPQRLMAAMYSCNIQVTTDMLGKMYAVLGRRNGRILHADIQEGSQTFHVSVELPVIESFDFANEIRKQTSGLVALPQLVFSHWEVVDVDPFWEPCTEEEYAHFGEKADVENRARKYMNNVRRRKGLPVDEKIVEHAEKQRTLTKNK</sequence>
<dbReference type="FunFam" id="3.90.1430.10:FF:000002">
    <property type="entry name" value="Elongation factor like GTPase 1"/>
    <property type="match status" value="1"/>
</dbReference>
<evidence type="ECO:0000256" key="8">
    <source>
        <dbReference type="ARBA" id="ARBA00068031"/>
    </source>
</evidence>
<dbReference type="AlphaFoldDB" id="T1DCE6"/>
<dbReference type="SUPFAM" id="SSF52540">
    <property type="entry name" value="P-loop containing nucleoside triphosphate hydrolases"/>
    <property type="match status" value="1"/>
</dbReference>
<protein>
    <recommendedName>
        <fullName evidence="8">Ribosome assembly protein 1</fullName>
    </recommendedName>
    <alternativeName>
        <fullName evidence="9">Elongation factor-like 1</fullName>
    </alternativeName>
</protein>